<dbReference type="Pfam" id="PF03060">
    <property type="entry name" value="NMO"/>
    <property type="match status" value="2"/>
</dbReference>
<dbReference type="STRING" id="714313.LSA_03220"/>
<evidence type="ECO:0000313" key="7">
    <source>
        <dbReference type="Proteomes" id="UP000001285"/>
    </source>
</evidence>
<dbReference type="AlphaFoldDB" id="G2KTG1"/>
<evidence type="ECO:0000256" key="5">
    <source>
        <dbReference type="ARBA" id="ARBA00023002"/>
    </source>
</evidence>
<keyword evidence="3" id="KW-0285">Flavoprotein</keyword>
<dbReference type="RefSeq" id="WP_014081638.1">
    <property type="nucleotide sequence ID" value="NC_015978.1"/>
</dbReference>
<evidence type="ECO:0000313" key="6">
    <source>
        <dbReference type="EMBL" id="AEN98777.1"/>
    </source>
</evidence>
<evidence type="ECO:0000256" key="2">
    <source>
        <dbReference type="ARBA" id="ARBA00013457"/>
    </source>
</evidence>
<dbReference type="eggNOG" id="COG2070">
    <property type="taxonomic scope" value="Bacteria"/>
</dbReference>
<protein>
    <recommendedName>
        <fullName evidence="2">Probable nitronate monooxygenase</fullName>
    </recommendedName>
</protein>
<sequence length="314" mass="34153">MKNRVSEILNTKYPLIQAPLNWLTDAEFVAAVSNAGGLGSFGPNAGRDSLEQDSMKVMREQIRKAQQLTNRPFAMTIGLNPQGEDQTYAHKILDNSLAENVNYFIIGGEPDEEIYRQIKASGAVLIARSYNPTPAEAQLQEHLGADLIVATGYDEGGVIPTKGNGTFTTIPRIVDAVSVPVLAAGGITDVRGVRAARALGAEGFYIGSRFIVTKENRTAENAKVKIISSTVEDMVLVAPQQRSIRNAKMDELAKRFADGDHDTFAETRKMGGTRTAMLEGKLEDGKISINTGIDLIQDQPSVAELVQRLMQDYQ</sequence>
<dbReference type="Proteomes" id="UP000001285">
    <property type="component" value="Chromosome"/>
</dbReference>
<dbReference type="SUPFAM" id="SSF51412">
    <property type="entry name" value="Inosine monophosphate dehydrogenase (IMPDH)"/>
    <property type="match status" value="1"/>
</dbReference>
<gene>
    <name evidence="6" type="ordered locus">LSA_03220</name>
</gene>
<proteinExistence type="predicted"/>
<dbReference type="Gene3D" id="3.20.20.70">
    <property type="entry name" value="Aldolase class I"/>
    <property type="match status" value="1"/>
</dbReference>
<name>G2KTG1_FRUST</name>
<dbReference type="PANTHER" id="PTHR32332">
    <property type="entry name" value="2-NITROPROPANE DIOXYGENASE"/>
    <property type="match status" value="1"/>
</dbReference>
<dbReference type="InterPro" id="IPR004136">
    <property type="entry name" value="NMO"/>
</dbReference>
<dbReference type="InterPro" id="IPR013785">
    <property type="entry name" value="Aldolase_TIM"/>
</dbReference>
<dbReference type="CDD" id="cd04730">
    <property type="entry name" value="NPD_like"/>
    <property type="match status" value="1"/>
</dbReference>
<dbReference type="PANTHER" id="PTHR32332:SF20">
    <property type="entry name" value="2-NITROPROPANE DIOXYGENASE-LIKE PROTEIN"/>
    <property type="match status" value="1"/>
</dbReference>
<dbReference type="EMBL" id="CP002461">
    <property type="protein sequence ID" value="AEN98777.1"/>
    <property type="molecule type" value="Genomic_DNA"/>
</dbReference>
<keyword evidence="5" id="KW-0560">Oxidoreductase</keyword>
<evidence type="ECO:0000256" key="4">
    <source>
        <dbReference type="ARBA" id="ARBA00022643"/>
    </source>
</evidence>
<keyword evidence="4" id="KW-0288">FMN</keyword>
<dbReference type="GO" id="GO:0018580">
    <property type="term" value="F:nitronate monooxygenase activity"/>
    <property type="evidence" value="ECO:0007669"/>
    <property type="project" value="InterPro"/>
</dbReference>
<organism evidence="6 7">
    <name type="scientific">Fructilactobacillus sanfranciscensis (strain TMW 1.1304)</name>
    <name type="common">Lactobacillus sanfranciscensis</name>
    <dbReference type="NCBI Taxonomy" id="714313"/>
    <lineage>
        <taxon>Bacteria</taxon>
        <taxon>Bacillati</taxon>
        <taxon>Bacillota</taxon>
        <taxon>Bacilli</taxon>
        <taxon>Lactobacillales</taxon>
        <taxon>Lactobacillaceae</taxon>
        <taxon>Fructilactobacillus</taxon>
    </lineage>
</organism>
<comment type="function">
    <text evidence="1">Nitronate monooxygenase that uses molecular oxygen to catalyze the oxidative denitrification of alkyl nitronates. Acts on propionate 3-nitronate (P3N), the presumed physiological substrate. Probably functions in the detoxification of P3N, a metabolic poison produced by plants and fungi as a defense mechanism.</text>
</comment>
<accession>G2KTG1</accession>
<evidence type="ECO:0000256" key="3">
    <source>
        <dbReference type="ARBA" id="ARBA00022630"/>
    </source>
</evidence>
<reference evidence="6 7" key="1">
    <citation type="journal article" date="2011" name="Microb. Cell Fact.">
        <title>Genomic analysis reveals Lactobacillus sanfranciscensis as stable element in traditional sourdoughs.</title>
        <authorList>
            <person name="Vogel R.F."/>
            <person name="Pavlovic M."/>
            <person name="Ehrmann M.A."/>
            <person name="Wiezer A."/>
            <person name="Liesegang H."/>
            <person name="Offschanka S."/>
            <person name="Voget S."/>
            <person name="Angelov A."/>
            <person name="Bocker G."/>
            <person name="Liebl W."/>
        </authorList>
    </citation>
    <scope>NUCLEOTIDE SEQUENCE [LARGE SCALE GENOMIC DNA]</scope>
    <source>
        <strain evidence="6 7">TMW 1.1304</strain>
    </source>
</reference>
<keyword evidence="7" id="KW-1185">Reference proteome</keyword>
<dbReference type="HOGENOM" id="CLU_038732_1_2_9"/>
<dbReference type="KEGG" id="lsn:LSA_03220"/>
<evidence type="ECO:0000256" key="1">
    <source>
        <dbReference type="ARBA" id="ARBA00003535"/>
    </source>
</evidence>